<dbReference type="AlphaFoldDB" id="A0A197KBA5"/>
<keyword evidence="1" id="KW-0812">Transmembrane</keyword>
<accession>A0A197KBA5</accession>
<evidence type="ECO:0000313" key="2">
    <source>
        <dbReference type="EMBL" id="OAQ34770.1"/>
    </source>
</evidence>
<proteinExistence type="predicted"/>
<dbReference type="EMBL" id="KV442016">
    <property type="protein sequence ID" value="OAQ34770.1"/>
    <property type="molecule type" value="Genomic_DNA"/>
</dbReference>
<organism evidence="2 3">
    <name type="scientific">Linnemannia elongata AG-77</name>
    <dbReference type="NCBI Taxonomy" id="1314771"/>
    <lineage>
        <taxon>Eukaryota</taxon>
        <taxon>Fungi</taxon>
        <taxon>Fungi incertae sedis</taxon>
        <taxon>Mucoromycota</taxon>
        <taxon>Mortierellomycotina</taxon>
        <taxon>Mortierellomycetes</taxon>
        <taxon>Mortierellales</taxon>
        <taxon>Mortierellaceae</taxon>
        <taxon>Linnemannia</taxon>
    </lineage>
</organism>
<keyword evidence="1" id="KW-0472">Membrane</keyword>
<keyword evidence="1" id="KW-1133">Transmembrane helix</keyword>
<feature type="transmembrane region" description="Helical" evidence="1">
    <location>
        <begin position="20"/>
        <end position="37"/>
    </location>
</feature>
<evidence type="ECO:0000256" key="1">
    <source>
        <dbReference type="SAM" id="Phobius"/>
    </source>
</evidence>
<gene>
    <name evidence="2" type="ORF">K457DRAFT_711584</name>
</gene>
<name>A0A197KBA5_9FUNG</name>
<keyword evidence="3" id="KW-1185">Reference proteome</keyword>
<sequence length="74" mass="8577">MSGLLDYCDKFTASCSLSSHVLHISLADNLFFIAIVLRRISYFCHSYYPYGLLCACLHVRYSCNNENPLELRFF</sequence>
<evidence type="ECO:0000313" key="3">
    <source>
        <dbReference type="Proteomes" id="UP000078512"/>
    </source>
</evidence>
<reference evidence="2 3" key="1">
    <citation type="submission" date="2016-05" db="EMBL/GenBank/DDBJ databases">
        <title>Genome sequencing reveals origins of a unique bacterial endosymbiosis in the earliest lineages of terrestrial Fungi.</title>
        <authorList>
            <consortium name="DOE Joint Genome Institute"/>
            <person name="Uehling J."/>
            <person name="Gryganskyi A."/>
            <person name="Hameed K."/>
            <person name="Tschaplinski T."/>
            <person name="Misztal P."/>
            <person name="Wu S."/>
            <person name="Desiro A."/>
            <person name="Vande Pol N."/>
            <person name="Du Z.-Y."/>
            <person name="Zienkiewicz A."/>
            <person name="Zienkiewicz K."/>
            <person name="Morin E."/>
            <person name="Tisserant E."/>
            <person name="Splivallo R."/>
            <person name="Hainaut M."/>
            <person name="Henrissat B."/>
            <person name="Ohm R."/>
            <person name="Kuo A."/>
            <person name="Yan J."/>
            <person name="Lipzen A."/>
            <person name="Nolan M."/>
            <person name="Labutti K."/>
            <person name="Barry K."/>
            <person name="Goldstein A."/>
            <person name="Labbe J."/>
            <person name="Schadt C."/>
            <person name="Tuskan G."/>
            <person name="Grigoriev I."/>
            <person name="Martin F."/>
            <person name="Vilgalys R."/>
            <person name="Bonito G."/>
        </authorList>
    </citation>
    <scope>NUCLEOTIDE SEQUENCE [LARGE SCALE GENOMIC DNA]</scope>
    <source>
        <strain evidence="2 3">AG-77</strain>
    </source>
</reference>
<dbReference type="Proteomes" id="UP000078512">
    <property type="component" value="Unassembled WGS sequence"/>
</dbReference>
<protein>
    <submittedName>
        <fullName evidence="2">Uncharacterized protein</fullName>
    </submittedName>
</protein>